<dbReference type="EMBL" id="NKCZ01000120">
    <property type="protein sequence ID" value="POD82362.1"/>
    <property type="molecule type" value="Genomic_DNA"/>
</dbReference>
<gene>
    <name evidence="1" type="ORF">S101258_02592</name>
</gene>
<proteinExistence type="predicted"/>
<sequence>MKIYSHKPFKEWQAKQNPSNWVQPVTGTRLKNNQIILQVYGTPRSNLWQQLKGIFTHE</sequence>
<name>A0A2S3U2S4_LACPN</name>
<evidence type="ECO:0000313" key="1">
    <source>
        <dbReference type="EMBL" id="POD82362.1"/>
    </source>
</evidence>
<protein>
    <submittedName>
        <fullName evidence="1">Uncharacterized protein</fullName>
    </submittedName>
</protein>
<comment type="caution">
    <text evidence="1">The sequence shown here is derived from an EMBL/GenBank/DDBJ whole genome shotgun (WGS) entry which is preliminary data.</text>
</comment>
<accession>A0A2S3U2S4</accession>
<dbReference type="AlphaFoldDB" id="A0A2S3U2S4"/>
<reference evidence="1 2" key="1">
    <citation type="submission" date="2017-06" db="EMBL/GenBank/DDBJ databases">
        <title>Genome sequence of Lactobacillus plantarum subsp. plantarum strain SRCM101258.</title>
        <authorList>
            <person name="Cho S.H."/>
        </authorList>
    </citation>
    <scope>NUCLEOTIDE SEQUENCE [LARGE SCALE GENOMIC DNA]</scope>
    <source>
        <strain evidence="1 2">SRCM101258</strain>
    </source>
</reference>
<dbReference type="Proteomes" id="UP000236990">
    <property type="component" value="Unassembled WGS sequence"/>
</dbReference>
<evidence type="ECO:0000313" key="2">
    <source>
        <dbReference type="Proteomes" id="UP000236990"/>
    </source>
</evidence>
<organism evidence="1 2">
    <name type="scientific">Lactiplantibacillus plantarum subsp. plantarum</name>
    <dbReference type="NCBI Taxonomy" id="337330"/>
    <lineage>
        <taxon>Bacteria</taxon>
        <taxon>Bacillati</taxon>
        <taxon>Bacillota</taxon>
        <taxon>Bacilli</taxon>
        <taxon>Lactobacillales</taxon>
        <taxon>Lactobacillaceae</taxon>
        <taxon>Lactiplantibacillus</taxon>
    </lineage>
</organism>